<dbReference type="InterPro" id="IPR005467">
    <property type="entry name" value="His_kinase_dom"/>
</dbReference>
<dbReference type="PROSITE" id="PS50113">
    <property type="entry name" value="PAC"/>
    <property type="match status" value="1"/>
</dbReference>
<evidence type="ECO:0000313" key="10">
    <source>
        <dbReference type="EMBL" id="QQP88901.1"/>
    </source>
</evidence>
<dbReference type="EC" id="2.7.13.3" evidence="2"/>
<gene>
    <name evidence="10" type="ORF">IGS68_23280</name>
</gene>
<dbReference type="InterPro" id="IPR036890">
    <property type="entry name" value="HATPase_C_sf"/>
</dbReference>
<evidence type="ECO:0000313" key="11">
    <source>
        <dbReference type="Proteomes" id="UP000595197"/>
    </source>
</evidence>
<dbReference type="Pfam" id="PF08448">
    <property type="entry name" value="PAS_4"/>
    <property type="match status" value="1"/>
</dbReference>
<dbReference type="NCBIfam" id="TIGR00229">
    <property type="entry name" value="sensory_box"/>
    <property type="match status" value="1"/>
</dbReference>
<dbReference type="InterPro" id="IPR000014">
    <property type="entry name" value="PAS"/>
</dbReference>
<dbReference type="InterPro" id="IPR052162">
    <property type="entry name" value="Sensor_kinase/Photoreceptor"/>
</dbReference>
<dbReference type="Pfam" id="PF00512">
    <property type="entry name" value="HisKA"/>
    <property type="match status" value="1"/>
</dbReference>
<dbReference type="InterPro" id="IPR003594">
    <property type="entry name" value="HATPase_dom"/>
</dbReference>
<dbReference type="SUPFAM" id="SSF55874">
    <property type="entry name" value="ATPase domain of HSP90 chaperone/DNA topoisomerase II/histidine kinase"/>
    <property type="match status" value="1"/>
</dbReference>
<dbReference type="PANTHER" id="PTHR43304">
    <property type="entry name" value="PHYTOCHROME-LIKE PROTEIN CPH1"/>
    <property type="match status" value="1"/>
</dbReference>
<keyword evidence="6" id="KW-0175">Coiled coil</keyword>
<evidence type="ECO:0000259" key="8">
    <source>
        <dbReference type="PROSITE" id="PS50112"/>
    </source>
</evidence>
<evidence type="ECO:0000256" key="4">
    <source>
        <dbReference type="ARBA" id="ARBA00022679"/>
    </source>
</evidence>
<dbReference type="PRINTS" id="PR00344">
    <property type="entry name" value="BCTRLSENSOR"/>
</dbReference>
<evidence type="ECO:0000256" key="2">
    <source>
        <dbReference type="ARBA" id="ARBA00012438"/>
    </source>
</evidence>
<feature type="domain" description="PAS" evidence="8">
    <location>
        <begin position="49"/>
        <end position="102"/>
    </location>
</feature>
<dbReference type="SUPFAM" id="SSF47384">
    <property type="entry name" value="Homodimeric domain of signal transducing histidine kinase"/>
    <property type="match status" value="1"/>
</dbReference>
<dbReference type="InterPro" id="IPR036097">
    <property type="entry name" value="HisK_dim/P_sf"/>
</dbReference>
<feature type="domain" description="Histidine kinase" evidence="7">
    <location>
        <begin position="200"/>
        <end position="415"/>
    </location>
</feature>
<evidence type="ECO:0000256" key="1">
    <source>
        <dbReference type="ARBA" id="ARBA00000085"/>
    </source>
</evidence>
<dbReference type="InterPro" id="IPR013656">
    <property type="entry name" value="PAS_4"/>
</dbReference>
<evidence type="ECO:0000259" key="7">
    <source>
        <dbReference type="PROSITE" id="PS50109"/>
    </source>
</evidence>
<proteinExistence type="predicted"/>
<comment type="catalytic activity">
    <reaction evidence="1">
        <text>ATP + protein L-histidine = ADP + protein N-phospho-L-histidine.</text>
        <dbReference type="EC" id="2.7.13.3"/>
    </reaction>
</comment>
<dbReference type="CDD" id="cd00082">
    <property type="entry name" value="HisKA"/>
    <property type="match status" value="1"/>
</dbReference>
<accession>A0ABX7B3I7</accession>
<evidence type="ECO:0000259" key="9">
    <source>
        <dbReference type="PROSITE" id="PS50113"/>
    </source>
</evidence>
<dbReference type="RefSeq" id="WP_201074465.1">
    <property type="nucleotide sequence ID" value="NZ_CP067420.1"/>
</dbReference>
<sequence>MLALLHRLDRLAEAGREMAERLRRQQAAIDSAARDDTERKRAEAALRDQVAFLSTLLDTIPSPIYYKDAAGFYLGCNRAFAAIHGRTVDEVVGRRAADLMGPALAGLDDNADTCLAALEDPFQVYETQIDFADGSRHDILFSKALYRQSDGSVGGLVGVMSDTTDRSRHEQQIAEARDRMARQAEELRRSNAELEQFAYVASHDLREPLRMVTSYLSLLQRRYEDRLDDDARDFIGFARDGATRMDRLILDLLDYSRVGRRSKAMAPIPVAEVIAAARHNLQVALAESAAILRVPPDLPVVPADDNELTRLFQNLIGNAVKYRSPGTVPEISIDWADEPGCWRFGVTDNGLGIAAEHFDRIFMVFQRLHGRGDYDGTGIGLAICRKIVEHHGGRIWVTSEPGRGSTFHFTLAKPAE</sequence>
<dbReference type="InterPro" id="IPR000700">
    <property type="entry name" value="PAS-assoc_C"/>
</dbReference>
<evidence type="ECO:0000256" key="5">
    <source>
        <dbReference type="ARBA" id="ARBA00022777"/>
    </source>
</evidence>
<dbReference type="PROSITE" id="PS50112">
    <property type="entry name" value="PAS"/>
    <property type="match status" value="1"/>
</dbReference>
<dbReference type="PANTHER" id="PTHR43304:SF1">
    <property type="entry name" value="PAC DOMAIN-CONTAINING PROTEIN"/>
    <property type="match status" value="1"/>
</dbReference>
<dbReference type="Proteomes" id="UP000595197">
    <property type="component" value="Chromosome"/>
</dbReference>
<keyword evidence="4" id="KW-0808">Transferase</keyword>
<dbReference type="Pfam" id="PF02518">
    <property type="entry name" value="HATPase_c"/>
    <property type="match status" value="1"/>
</dbReference>
<dbReference type="InterPro" id="IPR035965">
    <property type="entry name" value="PAS-like_dom_sf"/>
</dbReference>
<organism evidence="10 11">
    <name type="scientific">Skermanella cutis</name>
    <dbReference type="NCBI Taxonomy" id="2775420"/>
    <lineage>
        <taxon>Bacteria</taxon>
        <taxon>Pseudomonadati</taxon>
        <taxon>Pseudomonadota</taxon>
        <taxon>Alphaproteobacteria</taxon>
        <taxon>Rhodospirillales</taxon>
        <taxon>Azospirillaceae</taxon>
        <taxon>Skermanella</taxon>
    </lineage>
</organism>
<dbReference type="SMART" id="SM00387">
    <property type="entry name" value="HATPase_c"/>
    <property type="match status" value="1"/>
</dbReference>
<keyword evidence="11" id="KW-1185">Reference proteome</keyword>
<dbReference type="Gene3D" id="1.10.287.130">
    <property type="match status" value="1"/>
</dbReference>
<dbReference type="Gene3D" id="3.30.565.10">
    <property type="entry name" value="Histidine kinase-like ATPase, C-terminal domain"/>
    <property type="match status" value="1"/>
</dbReference>
<dbReference type="SUPFAM" id="SSF55785">
    <property type="entry name" value="PYP-like sensor domain (PAS domain)"/>
    <property type="match status" value="1"/>
</dbReference>
<feature type="coiled-coil region" evidence="6">
    <location>
        <begin position="166"/>
        <end position="197"/>
    </location>
</feature>
<protein>
    <recommendedName>
        <fullName evidence="2">histidine kinase</fullName>
        <ecNumber evidence="2">2.7.13.3</ecNumber>
    </recommendedName>
</protein>
<reference evidence="10" key="1">
    <citation type="submission" date="2021-02" db="EMBL/GenBank/DDBJ databases">
        <title>Skermanella TT6 skin isolate.</title>
        <authorList>
            <person name="Lee K."/>
            <person name="Ganzorig M."/>
        </authorList>
    </citation>
    <scope>NUCLEOTIDE SEQUENCE</scope>
    <source>
        <strain evidence="10">TT6</strain>
    </source>
</reference>
<feature type="domain" description="PAC" evidence="9">
    <location>
        <begin position="123"/>
        <end position="175"/>
    </location>
</feature>
<dbReference type="InterPro" id="IPR003661">
    <property type="entry name" value="HisK_dim/P_dom"/>
</dbReference>
<name>A0ABX7B3I7_9PROT</name>
<evidence type="ECO:0000256" key="3">
    <source>
        <dbReference type="ARBA" id="ARBA00022553"/>
    </source>
</evidence>
<evidence type="ECO:0000256" key="6">
    <source>
        <dbReference type="SAM" id="Coils"/>
    </source>
</evidence>
<dbReference type="Gene3D" id="3.30.450.20">
    <property type="entry name" value="PAS domain"/>
    <property type="match status" value="1"/>
</dbReference>
<dbReference type="InterPro" id="IPR004358">
    <property type="entry name" value="Sig_transdc_His_kin-like_C"/>
</dbReference>
<keyword evidence="3" id="KW-0597">Phosphoprotein</keyword>
<dbReference type="EMBL" id="CP067420">
    <property type="protein sequence ID" value="QQP88901.1"/>
    <property type="molecule type" value="Genomic_DNA"/>
</dbReference>
<keyword evidence="5" id="KW-0418">Kinase</keyword>
<dbReference type="SMART" id="SM00388">
    <property type="entry name" value="HisKA"/>
    <property type="match status" value="1"/>
</dbReference>
<dbReference type="PROSITE" id="PS50109">
    <property type="entry name" value="HIS_KIN"/>
    <property type="match status" value="1"/>
</dbReference>